<organism evidence="1 2">
    <name type="scientific">Patellaria atrata CBS 101060</name>
    <dbReference type="NCBI Taxonomy" id="1346257"/>
    <lineage>
        <taxon>Eukaryota</taxon>
        <taxon>Fungi</taxon>
        <taxon>Dikarya</taxon>
        <taxon>Ascomycota</taxon>
        <taxon>Pezizomycotina</taxon>
        <taxon>Dothideomycetes</taxon>
        <taxon>Dothideomycetes incertae sedis</taxon>
        <taxon>Patellariales</taxon>
        <taxon>Patellariaceae</taxon>
        <taxon>Patellaria</taxon>
    </lineage>
</organism>
<evidence type="ECO:0008006" key="3">
    <source>
        <dbReference type="Google" id="ProtNLM"/>
    </source>
</evidence>
<dbReference type="SUPFAM" id="SSF46785">
    <property type="entry name" value="Winged helix' DNA-binding domain"/>
    <property type="match status" value="1"/>
</dbReference>
<gene>
    <name evidence="1" type="ORF">M501DRAFT_931452</name>
</gene>
<dbReference type="Proteomes" id="UP000799429">
    <property type="component" value="Unassembled WGS sequence"/>
</dbReference>
<proteinExistence type="predicted"/>
<dbReference type="InterPro" id="IPR036390">
    <property type="entry name" value="WH_DNA-bd_sf"/>
</dbReference>
<dbReference type="InterPro" id="IPR021660">
    <property type="entry name" value="DUF3253"/>
</dbReference>
<evidence type="ECO:0000313" key="2">
    <source>
        <dbReference type="Proteomes" id="UP000799429"/>
    </source>
</evidence>
<sequence>MEEPRDILYSHLSNLLNTREYPKTICPSEVARALSRSDLDLLHAESWRDTMPSIRELVWAMRDAGEVEILQKGEVLENDVGLEQIKGPIRARKTQP</sequence>
<accession>A0A9P4SCC8</accession>
<name>A0A9P4SCC8_9PEZI</name>
<dbReference type="Pfam" id="PF11625">
    <property type="entry name" value="DUF3253"/>
    <property type="match status" value="1"/>
</dbReference>
<dbReference type="EMBL" id="MU006093">
    <property type="protein sequence ID" value="KAF2840068.1"/>
    <property type="molecule type" value="Genomic_DNA"/>
</dbReference>
<reference evidence="1" key="1">
    <citation type="journal article" date="2020" name="Stud. Mycol.">
        <title>101 Dothideomycetes genomes: a test case for predicting lifestyles and emergence of pathogens.</title>
        <authorList>
            <person name="Haridas S."/>
            <person name="Albert R."/>
            <person name="Binder M."/>
            <person name="Bloem J."/>
            <person name="Labutti K."/>
            <person name="Salamov A."/>
            <person name="Andreopoulos B."/>
            <person name="Baker S."/>
            <person name="Barry K."/>
            <person name="Bills G."/>
            <person name="Bluhm B."/>
            <person name="Cannon C."/>
            <person name="Castanera R."/>
            <person name="Culley D."/>
            <person name="Daum C."/>
            <person name="Ezra D."/>
            <person name="Gonzalez J."/>
            <person name="Henrissat B."/>
            <person name="Kuo A."/>
            <person name="Liang C."/>
            <person name="Lipzen A."/>
            <person name="Lutzoni F."/>
            <person name="Magnuson J."/>
            <person name="Mondo S."/>
            <person name="Nolan M."/>
            <person name="Ohm R."/>
            <person name="Pangilinan J."/>
            <person name="Park H.-J."/>
            <person name="Ramirez L."/>
            <person name="Alfaro M."/>
            <person name="Sun H."/>
            <person name="Tritt A."/>
            <person name="Yoshinaga Y."/>
            <person name="Zwiers L.-H."/>
            <person name="Turgeon B."/>
            <person name="Goodwin S."/>
            <person name="Spatafora J."/>
            <person name="Crous P."/>
            <person name="Grigoriev I."/>
        </authorList>
    </citation>
    <scope>NUCLEOTIDE SEQUENCE</scope>
    <source>
        <strain evidence="1">CBS 101060</strain>
    </source>
</reference>
<dbReference type="InterPro" id="IPR036388">
    <property type="entry name" value="WH-like_DNA-bd_sf"/>
</dbReference>
<dbReference type="AlphaFoldDB" id="A0A9P4SCC8"/>
<dbReference type="OrthoDB" id="2563170at2759"/>
<keyword evidence="2" id="KW-1185">Reference proteome</keyword>
<dbReference type="Gene3D" id="1.10.10.10">
    <property type="entry name" value="Winged helix-like DNA-binding domain superfamily/Winged helix DNA-binding domain"/>
    <property type="match status" value="1"/>
</dbReference>
<evidence type="ECO:0000313" key="1">
    <source>
        <dbReference type="EMBL" id="KAF2840068.1"/>
    </source>
</evidence>
<protein>
    <recommendedName>
        <fullName evidence="3">DUF3253 domain-containing protein</fullName>
    </recommendedName>
</protein>
<comment type="caution">
    <text evidence="1">The sequence shown here is derived from an EMBL/GenBank/DDBJ whole genome shotgun (WGS) entry which is preliminary data.</text>
</comment>